<comment type="caution">
    <text evidence="1">The sequence shown here is derived from an EMBL/GenBank/DDBJ whole genome shotgun (WGS) entry which is preliminary data.</text>
</comment>
<organism evidence="1 2">
    <name type="scientific">Cichlidogyrus casuarinus</name>
    <dbReference type="NCBI Taxonomy" id="1844966"/>
    <lineage>
        <taxon>Eukaryota</taxon>
        <taxon>Metazoa</taxon>
        <taxon>Spiralia</taxon>
        <taxon>Lophotrochozoa</taxon>
        <taxon>Platyhelminthes</taxon>
        <taxon>Monogenea</taxon>
        <taxon>Monopisthocotylea</taxon>
        <taxon>Dactylogyridea</taxon>
        <taxon>Ancyrocephalidae</taxon>
        <taxon>Cichlidogyrus</taxon>
    </lineage>
</organism>
<protein>
    <submittedName>
        <fullName evidence="1">Uncharacterized protein</fullName>
    </submittedName>
</protein>
<keyword evidence="2" id="KW-1185">Reference proteome</keyword>
<dbReference type="AlphaFoldDB" id="A0ABD2Q7P9"/>
<evidence type="ECO:0000313" key="2">
    <source>
        <dbReference type="Proteomes" id="UP001626550"/>
    </source>
</evidence>
<evidence type="ECO:0000313" key="1">
    <source>
        <dbReference type="EMBL" id="KAL3315594.1"/>
    </source>
</evidence>
<proteinExistence type="predicted"/>
<sequence>MQGELKTVGDGKKLVRWAEFVINQTVKSSDAIKPALCVCDLCALLLGQGYERIPEAREGLNEFARAPGKQIVEMLGTLNDN</sequence>
<name>A0ABD2Q7P9_9PLAT</name>
<reference evidence="1 2" key="1">
    <citation type="submission" date="2024-11" db="EMBL/GenBank/DDBJ databases">
        <title>Adaptive evolution of stress response genes in parasites aligns with host niche diversity.</title>
        <authorList>
            <person name="Hahn C."/>
            <person name="Resl P."/>
        </authorList>
    </citation>
    <scope>NUCLEOTIDE SEQUENCE [LARGE SCALE GENOMIC DNA]</scope>
    <source>
        <strain evidence="1">EGGRZ-B1_66</strain>
        <tissue evidence="1">Body</tissue>
    </source>
</reference>
<dbReference type="EMBL" id="JBJKFK010000712">
    <property type="protein sequence ID" value="KAL3315594.1"/>
    <property type="molecule type" value="Genomic_DNA"/>
</dbReference>
<accession>A0ABD2Q7P9</accession>
<dbReference type="Proteomes" id="UP001626550">
    <property type="component" value="Unassembled WGS sequence"/>
</dbReference>
<gene>
    <name evidence="1" type="ORF">Ciccas_005774</name>
</gene>